<dbReference type="AlphaFoldDB" id="A0A1C7M3Y4"/>
<accession>A0A1C7M3Y4</accession>
<evidence type="ECO:0000313" key="1">
    <source>
        <dbReference type="EMBL" id="OBZ69794.1"/>
    </source>
</evidence>
<name>A0A1C7M3Y4_GRIFR</name>
<keyword evidence="2" id="KW-1185">Reference proteome</keyword>
<reference evidence="1 2" key="1">
    <citation type="submission" date="2016-03" db="EMBL/GenBank/DDBJ databases">
        <title>Whole genome sequencing of Grifola frondosa 9006-11.</title>
        <authorList>
            <person name="Min B."/>
            <person name="Park H."/>
            <person name="Kim J.-G."/>
            <person name="Cho H."/>
            <person name="Oh Y.-L."/>
            <person name="Kong W.-S."/>
            <person name="Choi I.-G."/>
        </authorList>
    </citation>
    <scope>NUCLEOTIDE SEQUENCE [LARGE SCALE GENOMIC DNA]</scope>
    <source>
        <strain evidence="1 2">9006-11</strain>
    </source>
</reference>
<sequence>MYGLREWTGTALRDTALLVALWVPGEWTARRMRREQETYEELDDAHAASQSLEAARTAEWTERGRSVELRRCRVVAWDAVQRGWTGEDE</sequence>
<comment type="caution">
    <text evidence="1">The sequence shown here is derived from an EMBL/GenBank/DDBJ whole genome shotgun (WGS) entry which is preliminary data.</text>
</comment>
<dbReference type="Proteomes" id="UP000092993">
    <property type="component" value="Unassembled WGS sequence"/>
</dbReference>
<gene>
    <name evidence="1" type="ORF">A0H81_10405</name>
</gene>
<protein>
    <submittedName>
        <fullName evidence="1">Uncharacterized protein</fullName>
    </submittedName>
</protein>
<dbReference type="EMBL" id="LUGG01000015">
    <property type="protein sequence ID" value="OBZ69794.1"/>
    <property type="molecule type" value="Genomic_DNA"/>
</dbReference>
<evidence type="ECO:0000313" key="2">
    <source>
        <dbReference type="Proteomes" id="UP000092993"/>
    </source>
</evidence>
<proteinExistence type="predicted"/>
<organism evidence="1 2">
    <name type="scientific">Grifola frondosa</name>
    <name type="common">Maitake</name>
    <name type="synonym">Polyporus frondosus</name>
    <dbReference type="NCBI Taxonomy" id="5627"/>
    <lineage>
        <taxon>Eukaryota</taxon>
        <taxon>Fungi</taxon>
        <taxon>Dikarya</taxon>
        <taxon>Basidiomycota</taxon>
        <taxon>Agaricomycotina</taxon>
        <taxon>Agaricomycetes</taxon>
        <taxon>Polyporales</taxon>
        <taxon>Grifolaceae</taxon>
        <taxon>Grifola</taxon>
    </lineage>
</organism>